<dbReference type="GO" id="GO:0006310">
    <property type="term" value="P:DNA recombination"/>
    <property type="evidence" value="ECO:0007669"/>
    <property type="project" value="UniProtKB-KW"/>
</dbReference>
<dbReference type="PROSITE" id="PS50878">
    <property type="entry name" value="RT_POL"/>
    <property type="match status" value="1"/>
</dbReference>
<dbReference type="Gene3D" id="1.10.443.10">
    <property type="entry name" value="Intergrase catalytic core"/>
    <property type="match status" value="1"/>
</dbReference>
<evidence type="ECO:0000256" key="2">
    <source>
        <dbReference type="ARBA" id="ARBA00023172"/>
    </source>
</evidence>
<dbReference type="Pfam" id="PF00589">
    <property type="entry name" value="Phage_integrase"/>
    <property type="match status" value="1"/>
</dbReference>
<dbReference type="OrthoDB" id="6361724at2759"/>
<name>A0A162EDH7_9CRUS</name>
<dbReference type="CDD" id="cd09275">
    <property type="entry name" value="RNase_HI_RT_DIRS1"/>
    <property type="match status" value="1"/>
</dbReference>
<evidence type="ECO:0008006" key="8">
    <source>
        <dbReference type="Google" id="ProtNLM"/>
    </source>
</evidence>
<reference evidence="6 7" key="1">
    <citation type="submission" date="2016-03" db="EMBL/GenBank/DDBJ databases">
        <title>EvidentialGene: Evidence-directed Construction of Genes on Genomes.</title>
        <authorList>
            <person name="Gilbert D.G."/>
            <person name="Choi J.-H."/>
            <person name="Mockaitis K."/>
            <person name="Colbourne J."/>
            <person name="Pfrender M."/>
        </authorList>
    </citation>
    <scope>NUCLEOTIDE SEQUENCE [LARGE SCALE GENOMIC DNA]</scope>
    <source>
        <strain evidence="6 7">Xinb3</strain>
        <tissue evidence="6">Complete organism</tissue>
    </source>
</reference>
<dbReference type="Gene3D" id="3.10.10.10">
    <property type="entry name" value="HIV Type 1 Reverse Transcriptase, subunit A, domain 1"/>
    <property type="match status" value="1"/>
</dbReference>
<dbReference type="Pfam" id="PF00078">
    <property type="entry name" value="RVT_1"/>
    <property type="match status" value="1"/>
</dbReference>
<feature type="domain" description="Reverse transcriptase" evidence="4">
    <location>
        <begin position="288"/>
        <end position="470"/>
    </location>
</feature>
<dbReference type="GO" id="GO:0003677">
    <property type="term" value="F:DNA binding"/>
    <property type="evidence" value="ECO:0007669"/>
    <property type="project" value="UniProtKB-KW"/>
</dbReference>
<dbReference type="PANTHER" id="PTHR33050:SF7">
    <property type="entry name" value="RIBONUCLEASE H"/>
    <property type="match status" value="1"/>
</dbReference>
<feature type="compositionally biased region" description="Basic and acidic residues" evidence="3">
    <location>
        <begin position="136"/>
        <end position="157"/>
    </location>
</feature>
<dbReference type="InterPro" id="IPR013762">
    <property type="entry name" value="Integrase-like_cat_sf"/>
</dbReference>
<dbReference type="CDD" id="cd03714">
    <property type="entry name" value="RT_DIRS1"/>
    <property type="match status" value="1"/>
</dbReference>
<accession>A0A162EDH7</accession>
<dbReference type="SUPFAM" id="SSF56672">
    <property type="entry name" value="DNA/RNA polymerases"/>
    <property type="match status" value="1"/>
</dbReference>
<dbReference type="InterPro" id="IPR043128">
    <property type="entry name" value="Rev_trsase/Diguanyl_cyclase"/>
</dbReference>
<dbReference type="PANTHER" id="PTHR33050">
    <property type="entry name" value="REVERSE TRANSCRIPTASE DOMAIN-CONTAINING PROTEIN"/>
    <property type="match status" value="1"/>
</dbReference>
<keyword evidence="1" id="KW-0238">DNA-binding</keyword>
<dbReference type="InterPro" id="IPR052055">
    <property type="entry name" value="Hepadnavirus_pol/RT"/>
</dbReference>
<organism evidence="6 7">
    <name type="scientific">Daphnia magna</name>
    <dbReference type="NCBI Taxonomy" id="35525"/>
    <lineage>
        <taxon>Eukaryota</taxon>
        <taxon>Metazoa</taxon>
        <taxon>Ecdysozoa</taxon>
        <taxon>Arthropoda</taxon>
        <taxon>Crustacea</taxon>
        <taxon>Branchiopoda</taxon>
        <taxon>Diplostraca</taxon>
        <taxon>Cladocera</taxon>
        <taxon>Anomopoda</taxon>
        <taxon>Daphniidae</taxon>
        <taxon>Daphnia</taxon>
    </lineage>
</organism>
<feature type="region of interest" description="Disordered" evidence="3">
    <location>
        <begin position="136"/>
        <end position="201"/>
    </location>
</feature>
<dbReference type="SUPFAM" id="SSF56349">
    <property type="entry name" value="DNA breaking-rejoining enzymes"/>
    <property type="match status" value="1"/>
</dbReference>
<dbReference type="Gene3D" id="3.30.70.270">
    <property type="match status" value="1"/>
</dbReference>
<keyword evidence="2" id="KW-0233">DNA recombination</keyword>
<dbReference type="Proteomes" id="UP000076858">
    <property type="component" value="Unassembled WGS sequence"/>
</dbReference>
<dbReference type="Gene3D" id="1.10.150.130">
    <property type="match status" value="1"/>
</dbReference>
<dbReference type="GO" id="GO:0071897">
    <property type="term" value="P:DNA biosynthetic process"/>
    <property type="evidence" value="ECO:0007669"/>
    <property type="project" value="UniProtKB-ARBA"/>
</dbReference>
<evidence type="ECO:0000259" key="4">
    <source>
        <dbReference type="PROSITE" id="PS50878"/>
    </source>
</evidence>
<dbReference type="InterPro" id="IPR043502">
    <property type="entry name" value="DNA/RNA_pol_sf"/>
</dbReference>
<proteinExistence type="predicted"/>
<dbReference type="SUPFAM" id="SSF47823">
    <property type="entry name" value="lambda integrase-like, N-terminal domain"/>
    <property type="match status" value="1"/>
</dbReference>
<dbReference type="AlphaFoldDB" id="A0A162EDH7"/>
<evidence type="ECO:0000259" key="5">
    <source>
        <dbReference type="PROSITE" id="PS51898"/>
    </source>
</evidence>
<keyword evidence="7" id="KW-1185">Reference proteome</keyword>
<evidence type="ECO:0000313" key="7">
    <source>
        <dbReference type="Proteomes" id="UP000076858"/>
    </source>
</evidence>
<dbReference type="PROSITE" id="PS51898">
    <property type="entry name" value="TYR_RECOMBINASE"/>
    <property type="match status" value="1"/>
</dbReference>
<feature type="domain" description="Tyr recombinase" evidence="5">
    <location>
        <begin position="828"/>
        <end position="1032"/>
    </location>
</feature>
<dbReference type="InterPro" id="IPR000477">
    <property type="entry name" value="RT_dom"/>
</dbReference>
<dbReference type="EMBL" id="LRGB01002068">
    <property type="protein sequence ID" value="KZS09420.1"/>
    <property type="molecule type" value="Genomic_DNA"/>
</dbReference>
<gene>
    <name evidence="6" type="ORF">APZ42_026367</name>
</gene>
<evidence type="ECO:0000313" key="6">
    <source>
        <dbReference type="EMBL" id="KZS09420.1"/>
    </source>
</evidence>
<comment type="caution">
    <text evidence="6">The sequence shown here is derived from an EMBL/GenBank/DDBJ whole genome shotgun (WGS) entry which is preliminary data.</text>
</comment>
<dbReference type="InterPro" id="IPR010998">
    <property type="entry name" value="Integrase_recombinase_N"/>
</dbReference>
<sequence>MPPKLDAWMSRRSKDKGVLKAVNVKEEALIRTQLKIMDIGPPLIDLYARLAKMEEATTSDMRRSVQAALQQWGRAFAHVSKKRRESVVHFTDPRVEYLLKDDSCFATGKEARELLFTGRFLEKMLTEANQDETLARRDKAVAATDRRNPVRSTRRDQLLPPSTRHTHYGGHQYERGSRARGRRGGGDPRGGRGRGNPNPRRYEFLTPCNIQAHPIVSISLKVGARLSVFADKWSEITDDPWVLKTISNGLKIDFLSEPFQRSSPRDVVMSDEMRAVCQTEIASLLKKGAVKEITDESGGFICSFFCVPKKVDGFRPIVNLKPLNKFIKYEHFKMENLETVRSLVRKGDWFVKLDLKDAYLTVPVYCPQQKFLRFKWEGRVFQFKCMAFGLAPAPRIFTKILKVVVAFFRKQGIRLVVYLDDFLVMNETENATRADLKTVLDLLNALGFLINWDKSVTVPTQTIEYLGMVVDSNRLSFSLPSAKVEDVKNMCRKALADGIVSLRTIASILGNFTWAIPTIPFAQSHYRSMQRFYITESQKVRNDLSVKLTLSPGSVADLEWWLFNLESSNGKDFFPRSPDIEIFSDASLSGWGAVCDGVTTRGPWTSEQADLHINSLELLGALYALQSFAEKARGLSIRMFLDNSTAVCYMNKGGGTRSSELTAVANLAISTMVSGPPGIGMRRPDPSCSFSRSAEISNGRDAPSVVNRLATASRLEIIRRYFRREGFSESLVELLLAGNRTNTHSTYESAWRNWSDWCFSRNENPLSVPLVSILEFLSGLHRDGKSYSSVNIHRSMLSKTLPTVDGHPIGIHPLVKSLLNGCYNLNPPKPRYNYAWDPSVVINYMSKLGNNAFIPLPSLTKKTAVLLALASLLRVSELAAIDYQSVIFSEDDVKFTLLRIRKSQRGGPLQSVIIPKLLDANCCPVQALKAYVDRTSTIRESNIKQLFVSTIAPHAGVTANTMSKWIRSALNVSGVDTSIFKAHSTRGAAASKASASGISTDEILKAGHWKSESTFGRFYKRVIAPSIVPAGRK</sequence>
<dbReference type="InterPro" id="IPR011010">
    <property type="entry name" value="DNA_brk_join_enz"/>
</dbReference>
<evidence type="ECO:0000256" key="1">
    <source>
        <dbReference type="ARBA" id="ARBA00023125"/>
    </source>
</evidence>
<dbReference type="GO" id="GO:0015074">
    <property type="term" value="P:DNA integration"/>
    <property type="evidence" value="ECO:0007669"/>
    <property type="project" value="InterPro"/>
</dbReference>
<evidence type="ECO:0000256" key="3">
    <source>
        <dbReference type="SAM" id="MobiDB-lite"/>
    </source>
</evidence>
<protein>
    <recommendedName>
        <fullName evidence="8">Reverse transcriptase domain-containing protein</fullName>
    </recommendedName>
</protein>
<dbReference type="InterPro" id="IPR002104">
    <property type="entry name" value="Integrase_catalytic"/>
</dbReference>